<gene>
    <name evidence="4" type="ORF">ACFQDL_18185</name>
</gene>
<dbReference type="EMBL" id="JBHSWE010000001">
    <property type="protein sequence ID" value="MFC6671776.1"/>
    <property type="molecule type" value="Genomic_DNA"/>
</dbReference>
<evidence type="ECO:0000313" key="5">
    <source>
        <dbReference type="Proteomes" id="UP001596422"/>
    </source>
</evidence>
<dbReference type="InterPro" id="IPR001763">
    <property type="entry name" value="Rhodanese-like_dom"/>
</dbReference>
<dbReference type="SUPFAM" id="SSF52821">
    <property type="entry name" value="Rhodanese/Cell cycle control phosphatase"/>
    <property type="match status" value="2"/>
</dbReference>
<dbReference type="InterPro" id="IPR045078">
    <property type="entry name" value="TST/MPST-like"/>
</dbReference>
<dbReference type="Gene3D" id="3.40.250.10">
    <property type="entry name" value="Rhodanese-like domain"/>
    <property type="match status" value="2"/>
</dbReference>
<dbReference type="PANTHER" id="PTHR11364:SF27">
    <property type="entry name" value="SULFURTRANSFERASE"/>
    <property type="match status" value="1"/>
</dbReference>
<proteinExistence type="predicted"/>
<dbReference type="GO" id="GO:0016740">
    <property type="term" value="F:transferase activity"/>
    <property type="evidence" value="ECO:0007669"/>
    <property type="project" value="UniProtKB-KW"/>
</dbReference>
<accession>A0ABW2A2U9</accession>
<keyword evidence="2" id="KW-0677">Repeat</keyword>
<evidence type="ECO:0000256" key="1">
    <source>
        <dbReference type="ARBA" id="ARBA00022679"/>
    </source>
</evidence>
<evidence type="ECO:0000256" key="2">
    <source>
        <dbReference type="ARBA" id="ARBA00022737"/>
    </source>
</evidence>
<dbReference type="EC" id="2.8.1.-" evidence="4"/>
<comment type="caution">
    <text evidence="4">The sequence shown here is derived from an EMBL/GenBank/DDBJ whole genome shotgun (WGS) entry which is preliminary data.</text>
</comment>
<reference evidence="5" key="1">
    <citation type="journal article" date="2019" name="Int. J. Syst. Evol. Microbiol.">
        <title>The Global Catalogue of Microorganisms (GCM) 10K type strain sequencing project: providing services to taxonomists for standard genome sequencing and annotation.</title>
        <authorList>
            <consortium name="The Broad Institute Genomics Platform"/>
            <consortium name="The Broad Institute Genome Sequencing Center for Infectious Disease"/>
            <person name="Wu L."/>
            <person name="Ma J."/>
        </authorList>
    </citation>
    <scope>NUCLEOTIDE SEQUENCE [LARGE SCALE GENOMIC DNA]</scope>
    <source>
        <strain evidence="5">NBRC 111756</strain>
    </source>
</reference>
<dbReference type="CDD" id="cd01448">
    <property type="entry name" value="TST_Repeat_1"/>
    <property type="match status" value="1"/>
</dbReference>
<dbReference type="PROSITE" id="PS50206">
    <property type="entry name" value="RHODANESE_3"/>
    <property type="match status" value="2"/>
</dbReference>
<dbReference type="SMART" id="SM00450">
    <property type="entry name" value="RHOD"/>
    <property type="match status" value="2"/>
</dbReference>
<dbReference type="InterPro" id="IPR036873">
    <property type="entry name" value="Rhodanese-like_dom_sf"/>
</dbReference>
<name>A0ABW2A2U9_9GAMM</name>
<feature type="domain" description="Rhodanese" evidence="3">
    <location>
        <begin position="14"/>
        <end position="133"/>
    </location>
</feature>
<feature type="domain" description="Rhodanese" evidence="3">
    <location>
        <begin position="163"/>
        <end position="275"/>
    </location>
</feature>
<dbReference type="CDD" id="cd01449">
    <property type="entry name" value="TST_Repeat_2"/>
    <property type="match status" value="1"/>
</dbReference>
<protein>
    <submittedName>
        <fullName evidence="4">Sulfurtransferase</fullName>
        <ecNumber evidence="4">2.8.1.-</ecNumber>
    </submittedName>
</protein>
<organism evidence="4 5">
    <name type="scientific">Marinobacterium aestuariivivens</name>
    <dbReference type="NCBI Taxonomy" id="1698799"/>
    <lineage>
        <taxon>Bacteria</taxon>
        <taxon>Pseudomonadati</taxon>
        <taxon>Pseudomonadota</taxon>
        <taxon>Gammaproteobacteria</taxon>
        <taxon>Oceanospirillales</taxon>
        <taxon>Oceanospirillaceae</taxon>
        <taxon>Marinobacterium</taxon>
    </lineage>
</organism>
<sequence length="279" mass="29882">MYNTLVSAEQVRRHLGDWCLLDCRFSLADTGYGRRVYGEGHIAGARFLDLDRDLSSPVGPRTGRHPLPVPGRLNARLRQCGVGPGVQVVVYDDCGGAMAARAWWLLRWLGHDAVALLDGGYPAWLALGGETQQTPPADADSGWRAECDGQAVVDVDEVEAGLRAPAFTLVDARSAERFRGEQEPIDPVAGHIPGSLNRPLSENLAGGLFKEAAQLRLEWQALLGDRDPASVVHLCGSGVTACHNLLSMEVAGLAGSRLYAGSWSEWIRDPARPVATGAG</sequence>
<keyword evidence="1 4" id="KW-0808">Transferase</keyword>
<dbReference type="PANTHER" id="PTHR11364">
    <property type="entry name" value="THIOSULFATE SULFERTANSFERASE"/>
    <property type="match status" value="1"/>
</dbReference>
<dbReference type="RefSeq" id="WP_379910268.1">
    <property type="nucleotide sequence ID" value="NZ_JBHSWE010000001.1"/>
</dbReference>
<keyword evidence="5" id="KW-1185">Reference proteome</keyword>
<dbReference type="Pfam" id="PF00581">
    <property type="entry name" value="Rhodanese"/>
    <property type="match status" value="2"/>
</dbReference>
<evidence type="ECO:0000313" key="4">
    <source>
        <dbReference type="EMBL" id="MFC6671776.1"/>
    </source>
</evidence>
<evidence type="ECO:0000259" key="3">
    <source>
        <dbReference type="PROSITE" id="PS50206"/>
    </source>
</evidence>
<dbReference type="Proteomes" id="UP001596422">
    <property type="component" value="Unassembled WGS sequence"/>
</dbReference>